<gene>
    <name evidence="13" type="ORF">CAEBREN_04851</name>
</gene>
<dbReference type="GO" id="GO:0004674">
    <property type="term" value="F:protein serine/threonine kinase activity"/>
    <property type="evidence" value="ECO:0007669"/>
    <property type="project" value="UniProtKB-KW"/>
</dbReference>
<dbReference type="AlphaFoldDB" id="G0NUC9"/>
<evidence type="ECO:0000256" key="2">
    <source>
        <dbReference type="ARBA" id="ARBA00022527"/>
    </source>
</evidence>
<evidence type="ECO:0000256" key="3">
    <source>
        <dbReference type="ARBA" id="ARBA00022679"/>
    </source>
</evidence>
<comment type="catalytic activity">
    <reaction evidence="8">
        <text>L-seryl-[protein] + ATP = O-phospho-L-seryl-[protein] + ADP + H(+)</text>
        <dbReference type="Rhea" id="RHEA:17989"/>
        <dbReference type="Rhea" id="RHEA-COMP:9863"/>
        <dbReference type="Rhea" id="RHEA-COMP:11604"/>
        <dbReference type="ChEBI" id="CHEBI:15378"/>
        <dbReference type="ChEBI" id="CHEBI:29999"/>
        <dbReference type="ChEBI" id="CHEBI:30616"/>
        <dbReference type="ChEBI" id="CHEBI:83421"/>
        <dbReference type="ChEBI" id="CHEBI:456216"/>
        <dbReference type="EC" id="2.7.11.1"/>
    </reaction>
</comment>
<dbReference type="InterPro" id="IPR051334">
    <property type="entry name" value="SRPK"/>
</dbReference>
<evidence type="ECO:0000256" key="9">
    <source>
        <dbReference type="PROSITE-ProRule" id="PRU10141"/>
    </source>
</evidence>
<dbReference type="OrthoDB" id="2649at2759"/>
<dbReference type="PROSITE" id="PS50011">
    <property type="entry name" value="PROTEIN_KINASE_DOM"/>
    <property type="match status" value="1"/>
</dbReference>
<dbReference type="SMART" id="SM00220">
    <property type="entry name" value="S_TKc"/>
    <property type="match status" value="1"/>
</dbReference>
<evidence type="ECO:0000256" key="8">
    <source>
        <dbReference type="ARBA" id="ARBA00048679"/>
    </source>
</evidence>
<evidence type="ECO:0000256" key="5">
    <source>
        <dbReference type="ARBA" id="ARBA00022777"/>
    </source>
</evidence>
<feature type="domain" description="Protein kinase" evidence="12">
    <location>
        <begin position="100"/>
        <end position="252"/>
    </location>
</feature>
<dbReference type="HOGENOM" id="CLU_1103599_0_0_1"/>
<dbReference type="GO" id="GO:0050684">
    <property type="term" value="P:regulation of mRNA processing"/>
    <property type="evidence" value="ECO:0007669"/>
    <property type="project" value="TreeGrafter"/>
</dbReference>
<keyword evidence="14" id="KW-1185">Reference proteome</keyword>
<feature type="compositionally biased region" description="Polar residues" evidence="11">
    <location>
        <begin position="17"/>
        <end position="28"/>
    </location>
</feature>
<dbReference type="STRING" id="135651.G0NUC9"/>
<dbReference type="GO" id="GO:0005524">
    <property type="term" value="F:ATP binding"/>
    <property type="evidence" value="ECO:0007669"/>
    <property type="project" value="UniProtKB-UniRule"/>
</dbReference>
<dbReference type="InterPro" id="IPR008271">
    <property type="entry name" value="Ser/Thr_kinase_AS"/>
</dbReference>
<accession>G0NUC9</accession>
<dbReference type="EMBL" id="GL379949">
    <property type="protein sequence ID" value="EGT37760.1"/>
    <property type="molecule type" value="Genomic_DNA"/>
</dbReference>
<evidence type="ECO:0000313" key="14">
    <source>
        <dbReference type="Proteomes" id="UP000008068"/>
    </source>
</evidence>
<evidence type="ECO:0000256" key="7">
    <source>
        <dbReference type="ARBA" id="ARBA00047899"/>
    </source>
</evidence>
<dbReference type="InterPro" id="IPR017441">
    <property type="entry name" value="Protein_kinase_ATP_BS"/>
</dbReference>
<evidence type="ECO:0000313" key="13">
    <source>
        <dbReference type="EMBL" id="EGT37760.1"/>
    </source>
</evidence>
<dbReference type="Gene3D" id="1.10.510.10">
    <property type="entry name" value="Transferase(Phosphotransferase) domain 1"/>
    <property type="match status" value="1"/>
</dbReference>
<sequence length="252" mass="27924">MTIRTALAQIGKENEASTKTYTDSTTGFDTVKTALETSKKSTKSRKRSASSGAPSSSETEKKARKNIELIIPPSTETPQLQFGENGHYPVKDGQVLENRYRLQKMLGYGSYGTVHLAKDLHTNESVALKIVRTGELYNIASDREIGFMNAVKNASKAISSSDGSNNTVTLLDDFNIWGPHGLHVAMVMELLGPDLHSILHESNQKVLTVHRIKSFSKNILEGIHFLHSKCKVMHLDLKPDNLFVTTKYVPVR</sequence>
<dbReference type="InterPro" id="IPR011009">
    <property type="entry name" value="Kinase-like_dom_sf"/>
</dbReference>
<dbReference type="Pfam" id="PF00069">
    <property type="entry name" value="Pkinase"/>
    <property type="match status" value="1"/>
</dbReference>
<evidence type="ECO:0000256" key="4">
    <source>
        <dbReference type="ARBA" id="ARBA00022741"/>
    </source>
</evidence>
<name>G0NUC9_CAEBE</name>
<dbReference type="PANTHER" id="PTHR47634:SF9">
    <property type="entry name" value="PROTEIN KINASE DOMAIN-CONTAINING PROTEIN-RELATED"/>
    <property type="match status" value="1"/>
</dbReference>
<organism evidence="14">
    <name type="scientific">Caenorhabditis brenneri</name>
    <name type="common">Nematode worm</name>
    <dbReference type="NCBI Taxonomy" id="135651"/>
    <lineage>
        <taxon>Eukaryota</taxon>
        <taxon>Metazoa</taxon>
        <taxon>Ecdysozoa</taxon>
        <taxon>Nematoda</taxon>
        <taxon>Chromadorea</taxon>
        <taxon>Rhabditida</taxon>
        <taxon>Rhabditina</taxon>
        <taxon>Rhabditomorpha</taxon>
        <taxon>Rhabditoidea</taxon>
        <taxon>Rhabditidae</taxon>
        <taxon>Peloderinae</taxon>
        <taxon>Caenorhabditis</taxon>
    </lineage>
</organism>
<evidence type="ECO:0000259" key="12">
    <source>
        <dbReference type="PROSITE" id="PS50011"/>
    </source>
</evidence>
<dbReference type="GO" id="GO:0000245">
    <property type="term" value="P:spliceosomal complex assembly"/>
    <property type="evidence" value="ECO:0007669"/>
    <property type="project" value="TreeGrafter"/>
</dbReference>
<dbReference type="OMA" id="DREIGFM"/>
<proteinExistence type="inferred from homology"/>
<comment type="catalytic activity">
    <reaction evidence="7">
        <text>L-threonyl-[protein] + ATP = O-phospho-L-threonyl-[protein] + ADP + H(+)</text>
        <dbReference type="Rhea" id="RHEA:46608"/>
        <dbReference type="Rhea" id="RHEA-COMP:11060"/>
        <dbReference type="Rhea" id="RHEA-COMP:11605"/>
        <dbReference type="ChEBI" id="CHEBI:15378"/>
        <dbReference type="ChEBI" id="CHEBI:30013"/>
        <dbReference type="ChEBI" id="CHEBI:30616"/>
        <dbReference type="ChEBI" id="CHEBI:61977"/>
        <dbReference type="ChEBI" id="CHEBI:456216"/>
        <dbReference type="EC" id="2.7.11.1"/>
    </reaction>
</comment>
<feature type="region of interest" description="Disordered" evidence="11">
    <location>
        <begin position="1"/>
        <end position="64"/>
    </location>
</feature>
<comment type="similarity">
    <text evidence="10">Belongs to the protein kinase superfamily.</text>
</comment>
<dbReference type="InterPro" id="IPR000719">
    <property type="entry name" value="Prot_kinase_dom"/>
</dbReference>
<keyword evidence="3" id="KW-0808">Transferase</keyword>
<keyword evidence="6 9" id="KW-0067">ATP-binding</keyword>
<keyword evidence="2 10" id="KW-0723">Serine/threonine-protein kinase</keyword>
<evidence type="ECO:0000256" key="1">
    <source>
        <dbReference type="ARBA" id="ARBA00012513"/>
    </source>
</evidence>
<dbReference type="SUPFAM" id="SSF56112">
    <property type="entry name" value="Protein kinase-like (PK-like)"/>
    <property type="match status" value="1"/>
</dbReference>
<feature type="binding site" evidence="9">
    <location>
        <position position="129"/>
    </location>
    <ligand>
        <name>ATP</name>
        <dbReference type="ChEBI" id="CHEBI:30616"/>
    </ligand>
</feature>
<dbReference type="Gene3D" id="3.30.200.20">
    <property type="entry name" value="Phosphorylase Kinase, domain 1"/>
    <property type="match status" value="1"/>
</dbReference>
<reference evidence="14" key="1">
    <citation type="submission" date="2011-07" db="EMBL/GenBank/DDBJ databases">
        <authorList>
            <consortium name="Caenorhabditis brenneri Sequencing and Analysis Consortium"/>
            <person name="Wilson R.K."/>
        </authorList>
    </citation>
    <scope>NUCLEOTIDE SEQUENCE [LARGE SCALE GENOMIC DNA]</scope>
    <source>
        <strain evidence="14">PB2801</strain>
    </source>
</reference>
<evidence type="ECO:0000256" key="11">
    <source>
        <dbReference type="SAM" id="MobiDB-lite"/>
    </source>
</evidence>
<keyword evidence="4 9" id="KW-0547">Nucleotide-binding</keyword>
<dbReference type="eggNOG" id="KOG1290">
    <property type="taxonomic scope" value="Eukaryota"/>
</dbReference>
<evidence type="ECO:0000256" key="10">
    <source>
        <dbReference type="RuleBase" id="RU000304"/>
    </source>
</evidence>
<dbReference type="PROSITE" id="PS00108">
    <property type="entry name" value="PROTEIN_KINASE_ST"/>
    <property type="match status" value="1"/>
</dbReference>
<dbReference type="PANTHER" id="PTHR47634">
    <property type="entry name" value="PROTEIN KINASE DOMAIN-CONTAINING PROTEIN-RELATED"/>
    <property type="match status" value="1"/>
</dbReference>
<evidence type="ECO:0000256" key="6">
    <source>
        <dbReference type="ARBA" id="ARBA00022840"/>
    </source>
</evidence>
<dbReference type="EC" id="2.7.11.1" evidence="1"/>
<keyword evidence="5" id="KW-0418">Kinase</keyword>
<dbReference type="InParanoid" id="G0NUC9"/>
<protein>
    <recommendedName>
        <fullName evidence="1">non-specific serine/threonine protein kinase</fullName>
        <ecNumber evidence="1">2.7.11.1</ecNumber>
    </recommendedName>
</protein>
<dbReference type="PROSITE" id="PS00107">
    <property type="entry name" value="PROTEIN_KINASE_ATP"/>
    <property type="match status" value="1"/>
</dbReference>
<dbReference type="Proteomes" id="UP000008068">
    <property type="component" value="Unassembled WGS sequence"/>
</dbReference>